<dbReference type="SUPFAM" id="SSF51735">
    <property type="entry name" value="NAD(P)-binding Rossmann-fold domains"/>
    <property type="match status" value="1"/>
</dbReference>
<dbReference type="GO" id="GO:0000166">
    <property type="term" value="F:nucleotide binding"/>
    <property type="evidence" value="ECO:0007669"/>
    <property type="project" value="InterPro"/>
</dbReference>
<gene>
    <name evidence="8" type="ORF">OGAPHI_000882</name>
</gene>
<dbReference type="OrthoDB" id="2129491at2759"/>
<accession>A0A9P8PE74</accession>
<comment type="catalytic activity">
    <reaction evidence="5">
        <text>D-xylose + NADP(+) = D-xylono-1,5-lactone + NADPH + H(+)</text>
        <dbReference type="Rhea" id="RHEA:22000"/>
        <dbReference type="ChEBI" id="CHEBI:15378"/>
        <dbReference type="ChEBI" id="CHEBI:15867"/>
        <dbReference type="ChEBI" id="CHEBI:53455"/>
        <dbReference type="ChEBI" id="CHEBI:57783"/>
        <dbReference type="ChEBI" id="CHEBI:58349"/>
        <dbReference type="EC" id="1.1.1.179"/>
    </reaction>
</comment>
<dbReference type="GeneID" id="70232850"/>
<dbReference type="PANTHER" id="PTHR22604:SF105">
    <property type="entry name" value="TRANS-1,2-DIHYDROBENZENE-1,2-DIOL DEHYDROGENASE"/>
    <property type="match status" value="1"/>
</dbReference>
<evidence type="ECO:0000256" key="5">
    <source>
        <dbReference type="ARBA" id="ARBA00049233"/>
    </source>
</evidence>
<proteinExistence type="inferred from homology"/>
<evidence type="ECO:0000259" key="6">
    <source>
        <dbReference type="Pfam" id="PF01408"/>
    </source>
</evidence>
<evidence type="ECO:0000313" key="9">
    <source>
        <dbReference type="Proteomes" id="UP000769157"/>
    </source>
</evidence>
<feature type="domain" description="Gfo/Idh/MocA-like oxidoreductase N-terminal" evidence="6">
    <location>
        <begin position="10"/>
        <end position="141"/>
    </location>
</feature>
<dbReference type="InterPro" id="IPR050984">
    <property type="entry name" value="Gfo/Idh/MocA_domain"/>
</dbReference>
<dbReference type="AlphaFoldDB" id="A0A9P8PE74"/>
<reference evidence="8" key="2">
    <citation type="submission" date="2021-01" db="EMBL/GenBank/DDBJ databases">
        <authorList>
            <person name="Schikora-Tamarit M.A."/>
        </authorList>
    </citation>
    <scope>NUCLEOTIDE SEQUENCE</scope>
    <source>
        <strain evidence="8">CBS6075</strain>
    </source>
</reference>
<sequence length="362" mass="40321">MSDQQRRFVLRWGVVGLGAFSAKWINDVFSNYQRDAINGAAVTHELKAIVSSTSLSKAKKFLDLIDTSIAGTPKLYDSYDEFLHDDEIDIVYIAAPNSFHYPLAQAALQAGKHILVEKTFTINHEQAYELQKLAADRQLFVLHGVWTRFLPTTKYIEKLVLENGVIGQVTRVQADLSHDCPFVAENRLFNPELGGGVLFDNIIYSFTWVDLLLLSQSKSAPRINSWSILSKIVPNIDISSSITLVFDDLEATGTATGSFLQESPKYSVLIEGKRGSISIDRASRPTKAVITRADSSEDSIVELPLIDGLGYYYEANAAAVSIRDKLLEPAEYSFAQTIRTLEIFDQVKTKNGITYPTSIERI</sequence>
<dbReference type="Gene3D" id="3.30.360.10">
    <property type="entry name" value="Dihydrodipicolinate Reductase, domain 2"/>
    <property type="match status" value="1"/>
</dbReference>
<dbReference type="PANTHER" id="PTHR22604">
    <property type="entry name" value="OXIDOREDUCTASES"/>
    <property type="match status" value="1"/>
</dbReference>
<evidence type="ECO:0000256" key="3">
    <source>
        <dbReference type="ARBA" id="ARBA00038984"/>
    </source>
</evidence>
<keyword evidence="9" id="KW-1185">Reference proteome</keyword>
<evidence type="ECO:0000313" key="8">
    <source>
        <dbReference type="EMBL" id="KAH3670367.1"/>
    </source>
</evidence>
<organism evidence="8 9">
    <name type="scientific">Ogataea philodendri</name>
    <dbReference type="NCBI Taxonomy" id="1378263"/>
    <lineage>
        <taxon>Eukaryota</taxon>
        <taxon>Fungi</taxon>
        <taxon>Dikarya</taxon>
        <taxon>Ascomycota</taxon>
        <taxon>Saccharomycotina</taxon>
        <taxon>Pichiomycetes</taxon>
        <taxon>Pichiales</taxon>
        <taxon>Pichiaceae</taxon>
        <taxon>Ogataea</taxon>
    </lineage>
</organism>
<dbReference type="Pfam" id="PF01408">
    <property type="entry name" value="GFO_IDH_MocA"/>
    <property type="match status" value="1"/>
</dbReference>
<dbReference type="EC" id="1.1.1.179" evidence="3"/>
<dbReference type="GO" id="GO:0047837">
    <property type="term" value="F:D-xylose 1-dehydrogenase (NADP+) activity"/>
    <property type="evidence" value="ECO:0007669"/>
    <property type="project" value="UniProtKB-EC"/>
</dbReference>
<keyword evidence="2" id="KW-0560">Oxidoreductase</keyword>
<name>A0A9P8PE74_9ASCO</name>
<dbReference type="SUPFAM" id="SSF55347">
    <property type="entry name" value="Glyceraldehyde-3-phosphate dehydrogenase-like, C-terminal domain"/>
    <property type="match status" value="1"/>
</dbReference>
<dbReference type="RefSeq" id="XP_046063792.1">
    <property type="nucleotide sequence ID" value="XM_046209025.1"/>
</dbReference>
<reference evidence="8" key="1">
    <citation type="journal article" date="2021" name="Open Biol.">
        <title>Shared evolutionary footprints suggest mitochondrial oxidative damage underlies multiple complex I losses in fungi.</title>
        <authorList>
            <person name="Schikora-Tamarit M.A."/>
            <person name="Marcet-Houben M."/>
            <person name="Nosek J."/>
            <person name="Gabaldon T."/>
        </authorList>
    </citation>
    <scope>NUCLEOTIDE SEQUENCE</scope>
    <source>
        <strain evidence="8">CBS6075</strain>
    </source>
</reference>
<protein>
    <recommendedName>
        <fullName evidence="3">D-xylose 1-dehydrogenase (NADP(+), D-xylono-1,5-lactone-forming)</fullName>
        <ecNumber evidence="3">1.1.1.179</ecNumber>
    </recommendedName>
    <alternativeName>
        <fullName evidence="4">D-xylose-NADP dehydrogenase</fullName>
    </alternativeName>
</protein>
<evidence type="ECO:0000259" key="7">
    <source>
        <dbReference type="Pfam" id="PF22725"/>
    </source>
</evidence>
<dbReference type="InterPro" id="IPR055170">
    <property type="entry name" value="GFO_IDH_MocA-like_dom"/>
</dbReference>
<evidence type="ECO:0000256" key="2">
    <source>
        <dbReference type="ARBA" id="ARBA00023002"/>
    </source>
</evidence>
<dbReference type="Proteomes" id="UP000769157">
    <property type="component" value="Unassembled WGS sequence"/>
</dbReference>
<dbReference type="Gene3D" id="3.40.50.720">
    <property type="entry name" value="NAD(P)-binding Rossmann-like Domain"/>
    <property type="match status" value="1"/>
</dbReference>
<dbReference type="InterPro" id="IPR036291">
    <property type="entry name" value="NAD(P)-bd_dom_sf"/>
</dbReference>
<dbReference type="InterPro" id="IPR000683">
    <property type="entry name" value="Gfo/Idh/MocA-like_OxRdtase_N"/>
</dbReference>
<evidence type="ECO:0000256" key="4">
    <source>
        <dbReference type="ARBA" id="ARBA00042988"/>
    </source>
</evidence>
<dbReference type="Pfam" id="PF22725">
    <property type="entry name" value="GFO_IDH_MocA_C3"/>
    <property type="match status" value="1"/>
</dbReference>
<comment type="similarity">
    <text evidence="1">Belongs to the Gfo/Idh/MocA family.</text>
</comment>
<feature type="domain" description="GFO/IDH/MocA-like oxidoreductase" evidence="7">
    <location>
        <begin position="160"/>
        <end position="277"/>
    </location>
</feature>
<evidence type="ECO:0000256" key="1">
    <source>
        <dbReference type="ARBA" id="ARBA00010928"/>
    </source>
</evidence>
<dbReference type="EMBL" id="JAEUBE010000087">
    <property type="protein sequence ID" value="KAH3670367.1"/>
    <property type="molecule type" value="Genomic_DNA"/>
</dbReference>
<comment type="caution">
    <text evidence="8">The sequence shown here is derived from an EMBL/GenBank/DDBJ whole genome shotgun (WGS) entry which is preliminary data.</text>
</comment>